<proteinExistence type="predicted"/>
<protein>
    <submittedName>
        <fullName evidence="2">Tudor domain-containing protein</fullName>
    </submittedName>
</protein>
<keyword evidence="1" id="KW-1185">Reference proteome</keyword>
<organism evidence="1 2">
    <name type="scientific">Meloidogyne hapla</name>
    <name type="common">Root-knot nematode worm</name>
    <dbReference type="NCBI Taxonomy" id="6305"/>
    <lineage>
        <taxon>Eukaryota</taxon>
        <taxon>Metazoa</taxon>
        <taxon>Ecdysozoa</taxon>
        <taxon>Nematoda</taxon>
        <taxon>Chromadorea</taxon>
        <taxon>Rhabditida</taxon>
        <taxon>Tylenchina</taxon>
        <taxon>Tylenchomorpha</taxon>
        <taxon>Tylenchoidea</taxon>
        <taxon>Meloidogynidae</taxon>
        <taxon>Meloidogyninae</taxon>
        <taxon>Meloidogyne</taxon>
    </lineage>
</organism>
<evidence type="ECO:0000313" key="1">
    <source>
        <dbReference type="Proteomes" id="UP000095281"/>
    </source>
</evidence>
<evidence type="ECO:0000313" key="2">
    <source>
        <dbReference type="WBParaSite" id="MhA1_Contig1229.frz3.gene4"/>
    </source>
</evidence>
<dbReference type="WBParaSite" id="MhA1_Contig1229.frz3.gene4">
    <property type="protein sequence ID" value="MhA1_Contig1229.frz3.gene4"/>
    <property type="gene ID" value="MhA1_Contig1229.frz3.gene4"/>
</dbReference>
<accession>A0A1I8B1N4</accession>
<sequence length="198" mass="23292">MKEMKIARYYMEHLFNHAFEYVEFNHVIFNPEMIKLLFDDKPLQLHIKKANLYIDNEQHKCFLKFALDNLMANELGIYFAKVNYMGQYTDILFKILTNGGNKFSKVCIQGFKLSELYNPIIQHIEMSRNCSKIVANIIIGCDVGLYINLSEQAENIKNLHKFTKYQLSNKYNPKMRFSIYNGQYKNGLVYAEIKKISG</sequence>
<dbReference type="AlphaFoldDB" id="A0A1I8B1N4"/>
<dbReference type="Proteomes" id="UP000095281">
    <property type="component" value="Unplaced"/>
</dbReference>
<reference evidence="2" key="1">
    <citation type="submission" date="2016-11" db="UniProtKB">
        <authorList>
            <consortium name="WormBaseParasite"/>
        </authorList>
    </citation>
    <scope>IDENTIFICATION</scope>
</reference>
<name>A0A1I8B1N4_MELHA</name>